<organism evidence="1">
    <name type="scientific">Streptococcus lutetiensis</name>
    <dbReference type="NCBI Taxonomy" id="150055"/>
    <lineage>
        <taxon>Bacteria</taxon>
        <taxon>Bacillati</taxon>
        <taxon>Bacillota</taxon>
        <taxon>Bacilli</taxon>
        <taxon>Lactobacillales</taxon>
        <taxon>Streptococcaceae</taxon>
        <taxon>Streptococcus</taxon>
    </lineage>
</organism>
<reference evidence="1" key="1">
    <citation type="submission" date="2019-11" db="EMBL/GenBank/DDBJ databases">
        <authorList>
            <person name="Feng L."/>
        </authorList>
    </citation>
    <scope>NUCLEOTIDE SEQUENCE</scope>
    <source>
        <strain evidence="1">SLutetiensisLFYP71</strain>
    </source>
</reference>
<proteinExistence type="predicted"/>
<dbReference type="EMBL" id="CACRUI010000001">
    <property type="protein sequence ID" value="VYT68333.1"/>
    <property type="molecule type" value="Genomic_DNA"/>
</dbReference>
<gene>
    <name evidence="1" type="ORF">SLLFYP71_00176</name>
</gene>
<accession>A0A6N2YQ15</accession>
<name>A0A6N2YQ15_9STRE</name>
<evidence type="ECO:0000313" key="1">
    <source>
        <dbReference type="EMBL" id="VYT68333.1"/>
    </source>
</evidence>
<sequence length="77" mass="8041">MNTKTFEQFDVMTEIQLAAVEGGGMEWIGDVLGAIGNAAHPVNPDQVVAQLNGKYPRRGPVHYCAPGGTGGTPNACN</sequence>
<dbReference type="RefSeq" id="WP_061408663.1">
    <property type="nucleotide sequence ID" value="NZ_CABIZE010000022.1"/>
</dbReference>
<dbReference type="AlphaFoldDB" id="A0A6N2YQ15"/>
<protein>
    <submittedName>
        <fullName evidence="1">Bacteriocin class II with double-glycine leader peptide</fullName>
    </submittedName>
</protein>